<evidence type="ECO:0000313" key="2">
    <source>
        <dbReference type="EMBL" id="GCC49946.1"/>
    </source>
</evidence>
<dbReference type="OrthoDB" id="9788916at2"/>
<sequence length="182" mass="21221">MERMNLPESLESERLLFQRLRYEDAEEIFYAYASKAEATRFVSFATHKDIRDTRTYLRYAKNAWDMGLDYTYSIRLKENSQLIGSYGIVNEMGRVQFGYILSPMHWGNGYATEACLRITSLLKTQPGVYRIGSFVDQEHTASSRVLEKSGYSCEGIFKNWIRFPNQDNQDNQAKDCKVYVLL</sequence>
<dbReference type="RefSeq" id="WP_127120607.1">
    <property type="nucleotide sequence ID" value="NZ_BHXQ01000001.1"/>
</dbReference>
<comment type="caution">
    <text evidence="2">The sequence shown here is derived from an EMBL/GenBank/DDBJ whole genome shotgun (WGS) entry which is preliminary data.</text>
</comment>
<keyword evidence="2" id="KW-0808">Transferase</keyword>
<keyword evidence="3" id="KW-1185">Reference proteome</keyword>
<accession>A0A401U581</accession>
<dbReference type="GO" id="GO:0016747">
    <property type="term" value="F:acyltransferase activity, transferring groups other than amino-acyl groups"/>
    <property type="evidence" value="ECO:0007669"/>
    <property type="project" value="InterPro"/>
</dbReference>
<dbReference type="AlphaFoldDB" id="A0A401U581"/>
<dbReference type="Pfam" id="PF13302">
    <property type="entry name" value="Acetyltransf_3"/>
    <property type="match status" value="1"/>
</dbReference>
<reference evidence="2 3" key="1">
    <citation type="submission" date="2018-11" db="EMBL/GenBank/DDBJ databases">
        <title>Chryseotalea sanarue gen. nov., sp., nov., a member of the family Cytophagaceae, isolated from a brackish lake in Hamamatsu Japan.</title>
        <authorList>
            <person name="Maejima Y."/>
            <person name="Iino T."/>
            <person name="Muraguchi Y."/>
            <person name="Fukuda K."/>
            <person name="Ohkuma M."/>
            <person name="Moriuchi R."/>
            <person name="Dohra H."/>
            <person name="Kimbara K."/>
            <person name="Shintani M."/>
        </authorList>
    </citation>
    <scope>NUCLEOTIDE SEQUENCE [LARGE SCALE GENOMIC DNA]</scope>
    <source>
        <strain evidence="2 3">Ys</strain>
    </source>
</reference>
<dbReference type="PANTHER" id="PTHR43792">
    <property type="entry name" value="GNAT FAMILY, PUTATIVE (AFU_ORTHOLOGUE AFUA_3G00765)-RELATED-RELATED"/>
    <property type="match status" value="1"/>
</dbReference>
<dbReference type="EMBL" id="BHXQ01000001">
    <property type="protein sequence ID" value="GCC49946.1"/>
    <property type="molecule type" value="Genomic_DNA"/>
</dbReference>
<evidence type="ECO:0000313" key="3">
    <source>
        <dbReference type="Proteomes" id="UP000288227"/>
    </source>
</evidence>
<protein>
    <submittedName>
        <fullName evidence="2">N-acetyltransferase</fullName>
    </submittedName>
</protein>
<dbReference type="Proteomes" id="UP000288227">
    <property type="component" value="Unassembled WGS sequence"/>
</dbReference>
<evidence type="ECO:0000259" key="1">
    <source>
        <dbReference type="Pfam" id="PF13302"/>
    </source>
</evidence>
<gene>
    <name evidence="2" type="ORF">SanaruYs_01610</name>
</gene>
<name>A0A401U581_9BACT</name>
<dbReference type="SUPFAM" id="SSF55729">
    <property type="entry name" value="Acyl-CoA N-acyltransferases (Nat)"/>
    <property type="match status" value="1"/>
</dbReference>
<feature type="domain" description="N-acetyltransferase" evidence="1">
    <location>
        <begin position="14"/>
        <end position="151"/>
    </location>
</feature>
<dbReference type="Gene3D" id="3.40.630.30">
    <property type="match status" value="1"/>
</dbReference>
<proteinExistence type="predicted"/>
<dbReference type="InterPro" id="IPR051531">
    <property type="entry name" value="N-acetyltransferase"/>
</dbReference>
<dbReference type="InterPro" id="IPR000182">
    <property type="entry name" value="GNAT_dom"/>
</dbReference>
<dbReference type="InterPro" id="IPR016181">
    <property type="entry name" value="Acyl_CoA_acyltransferase"/>
</dbReference>
<dbReference type="PANTHER" id="PTHR43792:SF1">
    <property type="entry name" value="N-ACETYLTRANSFERASE DOMAIN-CONTAINING PROTEIN"/>
    <property type="match status" value="1"/>
</dbReference>
<organism evidence="2 3">
    <name type="scientific">Chryseotalea sanaruensis</name>
    <dbReference type="NCBI Taxonomy" id="2482724"/>
    <lineage>
        <taxon>Bacteria</taxon>
        <taxon>Pseudomonadati</taxon>
        <taxon>Bacteroidota</taxon>
        <taxon>Cytophagia</taxon>
        <taxon>Cytophagales</taxon>
        <taxon>Chryseotaleaceae</taxon>
        <taxon>Chryseotalea</taxon>
    </lineage>
</organism>